<evidence type="ECO:0000313" key="2">
    <source>
        <dbReference type="Proteomes" id="UP000626109"/>
    </source>
</evidence>
<feature type="non-terminal residue" evidence="1">
    <location>
        <position position="1"/>
    </location>
</feature>
<dbReference type="Proteomes" id="UP000626109">
    <property type="component" value="Unassembled WGS sequence"/>
</dbReference>
<protein>
    <submittedName>
        <fullName evidence="1">Uncharacterized protein</fullName>
    </submittedName>
</protein>
<evidence type="ECO:0000313" key="1">
    <source>
        <dbReference type="EMBL" id="CAE8701913.1"/>
    </source>
</evidence>
<dbReference type="PANTHER" id="PTHR11702">
    <property type="entry name" value="DEVELOPMENTALLY REGULATED GTP-BINDING PROTEIN-RELATED"/>
    <property type="match status" value="1"/>
</dbReference>
<dbReference type="AlphaFoldDB" id="A0A813KIQ1"/>
<dbReference type="GO" id="GO:0005739">
    <property type="term" value="C:mitochondrion"/>
    <property type="evidence" value="ECO:0007669"/>
    <property type="project" value="TreeGrafter"/>
</dbReference>
<dbReference type="SUPFAM" id="SSF52540">
    <property type="entry name" value="P-loop containing nucleoside triphosphate hydrolases"/>
    <property type="match status" value="1"/>
</dbReference>
<dbReference type="GO" id="GO:0005525">
    <property type="term" value="F:GTP binding"/>
    <property type="evidence" value="ECO:0007669"/>
    <property type="project" value="InterPro"/>
</dbReference>
<dbReference type="EMBL" id="CAJNNW010029935">
    <property type="protein sequence ID" value="CAE8701913.1"/>
    <property type="molecule type" value="Genomic_DNA"/>
</dbReference>
<gene>
    <name evidence="1" type="ORF">PGLA2088_LOCUS32216</name>
</gene>
<dbReference type="Gene3D" id="3.40.50.300">
    <property type="entry name" value="P-loop containing nucleotide triphosphate hydrolases"/>
    <property type="match status" value="1"/>
</dbReference>
<proteinExistence type="predicted"/>
<dbReference type="InterPro" id="IPR027417">
    <property type="entry name" value="P-loop_NTPase"/>
</dbReference>
<accession>A0A813KIQ1</accession>
<sequence>VRVCDLPGIAPGAHEDKTMGRRILRHTYRSRALVFVVDVARGEQSENDVLDEVEMLRREACLYDPLNNEKPWMVIGTKCDMLHRDALFHLDSLHFRLRARYGREVPVVGTSSRFGLGLTRTVRTIRQLVYPDLLEPSYRVAAEPAHHTHHQIPNVLHGPYGGPLPSLGEFSPPLLLAPG</sequence>
<dbReference type="PRINTS" id="PR00326">
    <property type="entry name" value="GTP1OBG"/>
</dbReference>
<dbReference type="InterPro" id="IPR045086">
    <property type="entry name" value="OBG_GTPase"/>
</dbReference>
<dbReference type="PANTHER" id="PTHR11702:SF44">
    <property type="entry name" value="GTP-BINDING PROTEIN OBGC, CHLOROPLASTIC"/>
    <property type="match status" value="1"/>
</dbReference>
<dbReference type="GO" id="GO:0003924">
    <property type="term" value="F:GTPase activity"/>
    <property type="evidence" value="ECO:0007669"/>
    <property type="project" value="InterPro"/>
</dbReference>
<organism evidence="1 2">
    <name type="scientific">Polarella glacialis</name>
    <name type="common">Dinoflagellate</name>
    <dbReference type="NCBI Taxonomy" id="89957"/>
    <lineage>
        <taxon>Eukaryota</taxon>
        <taxon>Sar</taxon>
        <taxon>Alveolata</taxon>
        <taxon>Dinophyceae</taxon>
        <taxon>Suessiales</taxon>
        <taxon>Suessiaceae</taxon>
        <taxon>Polarella</taxon>
    </lineage>
</organism>
<dbReference type="InterPro" id="IPR006073">
    <property type="entry name" value="GTP-bd"/>
</dbReference>
<name>A0A813KIQ1_POLGL</name>
<reference evidence="1" key="1">
    <citation type="submission" date="2021-02" db="EMBL/GenBank/DDBJ databases">
        <authorList>
            <person name="Dougan E. K."/>
            <person name="Rhodes N."/>
            <person name="Thang M."/>
            <person name="Chan C."/>
        </authorList>
    </citation>
    <scope>NUCLEOTIDE SEQUENCE</scope>
</reference>
<feature type="non-terminal residue" evidence="1">
    <location>
        <position position="179"/>
    </location>
</feature>
<comment type="caution">
    <text evidence="1">The sequence shown here is derived from an EMBL/GenBank/DDBJ whole genome shotgun (WGS) entry which is preliminary data.</text>
</comment>